<feature type="compositionally biased region" description="Low complexity" evidence="1">
    <location>
        <begin position="57"/>
        <end position="68"/>
    </location>
</feature>
<keyword evidence="2" id="KW-1133">Transmembrane helix</keyword>
<evidence type="ECO:0000313" key="4">
    <source>
        <dbReference type="Proteomes" id="UP000606194"/>
    </source>
</evidence>
<protein>
    <recommendedName>
        <fullName evidence="5">Extensin</fullName>
    </recommendedName>
</protein>
<feature type="region of interest" description="Disordered" evidence="1">
    <location>
        <begin position="1"/>
        <end position="35"/>
    </location>
</feature>
<feature type="compositionally biased region" description="Basic and acidic residues" evidence="1">
    <location>
        <begin position="338"/>
        <end position="350"/>
    </location>
</feature>
<dbReference type="EMBL" id="BMTL01000017">
    <property type="protein sequence ID" value="GGR98733.1"/>
    <property type="molecule type" value="Genomic_DNA"/>
</dbReference>
<evidence type="ECO:0008006" key="5">
    <source>
        <dbReference type="Google" id="ProtNLM"/>
    </source>
</evidence>
<reference evidence="3" key="2">
    <citation type="submission" date="2020-09" db="EMBL/GenBank/DDBJ databases">
        <authorList>
            <person name="Sun Q."/>
            <person name="Ohkuma M."/>
        </authorList>
    </citation>
    <scope>NUCLEOTIDE SEQUENCE</scope>
    <source>
        <strain evidence="3">JCM 4386</strain>
    </source>
</reference>
<evidence type="ECO:0000313" key="3">
    <source>
        <dbReference type="EMBL" id="GGR98733.1"/>
    </source>
</evidence>
<organism evidence="3 4">
    <name type="scientific">Streptomyces humidus</name>
    <dbReference type="NCBI Taxonomy" id="52259"/>
    <lineage>
        <taxon>Bacteria</taxon>
        <taxon>Bacillati</taxon>
        <taxon>Actinomycetota</taxon>
        <taxon>Actinomycetes</taxon>
        <taxon>Kitasatosporales</taxon>
        <taxon>Streptomycetaceae</taxon>
        <taxon>Streptomyces</taxon>
    </lineage>
</organism>
<keyword evidence="4" id="KW-1185">Reference proteome</keyword>
<reference evidence="3" key="1">
    <citation type="journal article" date="2014" name="Int. J. Syst. Evol. Microbiol.">
        <title>Complete genome sequence of Corynebacterium casei LMG S-19264T (=DSM 44701T), isolated from a smear-ripened cheese.</title>
        <authorList>
            <consortium name="US DOE Joint Genome Institute (JGI-PGF)"/>
            <person name="Walter F."/>
            <person name="Albersmeier A."/>
            <person name="Kalinowski J."/>
            <person name="Ruckert C."/>
        </authorList>
    </citation>
    <scope>NUCLEOTIDE SEQUENCE</scope>
    <source>
        <strain evidence="3">JCM 4386</strain>
    </source>
</reference>
<feature type="transmembrane region" description="Helical" evidence="2">
    <location>
        <begin position="150"/>
        <end position="173"/>
    </location>
</feature>
<feature type="compositionally biased region" description="Pro residues" evidence="1">
    <location>
        <begin position="241"/>
        <end position="250"/>
    </location>
</feature>
<comment type="caution">
    <text evidence="3">The sequence shown here is derived from an EMBL/GenBank/DDBJ whole genome shotgun (WGS) entry which is preliminary data.</text>
</comment>
<dbReference type="AlphaFoldDB" id="A0A918FXX4"/>
<evidence type="ECO:0000256" key="2">
    <source>
        <dbReference type="SAM" id="Phobius"/>
    </source>
</evidence>
<feature type="region of interest" description="Disordered" evidence="1">
    <location>
        <begin position="176"/>
        <end position="254"/>
    </location>
</feature>
<feature type="compositionally biased region" description="Gly residues" evidence="1">
    <location>
        <begin position="357"/>
        <end position="371"/>
    </location>
</feature>
<keyword evidence="2" id="KW-0472">Membrane</keyword>
<keyword evidence="2" id="KW-0812">Transmembrane</keyword>
<gene>
    <name evidence="3" type="ORF">GCM10010269_41940</name>
</gene>
<proteinExistence type="predicted"/>
<dbReference type="RefSeq" id="WP_190150802.1">
    <property type="nucleotide sequence ID" value="NZ_BMTL01000017.1"/>
</dbReference>
<evidence type="ECO:0000256" key="1">
    <source>
        <dbReference type="SAM" id="MobiDB-lite"/>
    </source>
</evidence>
<name>A0A918FXX4_9ACTN</name>
<feature type="compositionally biased region" description="Basic and acidic residues" evidence="1">
    <location>
        <begin position="1"/>
        <end position="22"/>
    </location>
</feature>
<feature type="compositionally biased region" description="Gly residues" evidence="1">
    <location>
        <begin position="308"/>
        <end position="337"/>
    </location>
</feature>
<accession>A0A918FXX4</accession>
<sequence length="388" mass="37822">MADKQDRWLDRETAERLLRGESPDNAVDGPAREEAERLARTLGALSALSERSALSALSALSPSSAGSPGDDEELPGEAAALAAFRKAHADRTDLAFRAAPSAAADRAVPVGGAGQAARAEVFAADAGLVRIGGPVPASGRPTRWSRSVRLGLAAALAVGVAGGVAAASGTGLLPTPFGGAEPGRPGVSVSAPASPGRALVPPSPDASGTVGGGTAPATPDGGHRAVGGGTAGDGTTDDGVPVPPASPGAWPPGVIASCRELGSGRIPDAERRRALEHRAGGPKRVPAFCAGVLQGVGATSRGDDRGTGKGAAGRNAGKGRGDGGSKGGASGRGGPDGKSGRGDDGDDRGHGHPGVTRGNGGNTGHGGSGGGRGHHDGRHHDGRRPHGH</sequence>
<dbReference type="Proteomes" id="UP000606194">
    <property type="component" value="Unassembled WGS sequence"/>
</dbReference>
<feature type="compositionally biased region" description="Basic residues" evidence="1">
    <location>
        <begin position="375"/>
        <end position="388"/>
    </location>
</feature>
<feature type="region of interest" description="Disordered" evidence="1">
    <location>
        <begin position="57"/>
        <end position="76"/>
    </location>
</feature>
<feature type="region of interest" description="Disordered" evidence="1">
    <location>
        <begin position="296"/>
        <end position="388"/>
    </location>
</feature>